<dbReference type="EMBL" id="KV862312">
    <property type="protein sequence ID" value="OIV89353.1"/>
    <property type="molecule type" value="Genomic_DNA"/>
</dbReference>
<dbReference type="Proteomes" id="UP000188354">
    <property type="component" value="Unassembled WGS sequence"/>
</dbReference>
<sequence>MVPNDAIKPEMKKKVVSGLHHCCLRMANAALAIDDALRRCRWRKIEEKDIKIRD</sequence>
<evidence type="ECO:0000313" key="1">
    <source>
        <dbReference type="EMBL" id="OIV89353.1"/>
    </source>
</evidence>
<name>A0A1J7G4V1_LUPAN</name>
<evidence type="ECO:0000313" key="2">
    <source>
        <dbReference type="Proteomes" id="UP000188354"/>
    </source>
</evidence>
<gene>
    <name evidence="1" type="ORF">TanjilG_23055</name>
</gene>
<accession>A0A1J7G4V1</accession>
<protein>
    <submittedName>
        <fullName evidence="1">Uncharacterized protein</fullName>
    </submittedName>
</protein>
<keyword evidence="2" id="KW-1185">Reference proteome</keyword>
<proteinExistence type="predicted"/>
<dbReference type="AlphaFoldDB" id="A0A1J7G4V1"/>
<reference evidence="1 2" key="1">
    <citation type="journal article" date="2017" name="Plant Biotechnol. J.">
        <title>A comprehensive draft genome sequence for lupin (Lupinus angustifolius), an emerging health food: insights into plant-microbe interactions and legume evolution.</title>
        <authorList>
            <person name="Hane J.K."/>
            <person name="Ming Y."/>
            <person name="Kamphuis L.G."/>
            <person name="Nelson M.N."/>
            <person name="Garg G."/>
            <person name="Atkins C.A."/>
            <person name="Bayer P.E."/>
            <person name="Bravo A."/>
            <person name="Bringans S."/>
            <person name="Cannon S."/>
            <person name="Edwards D."/>
            <person name="Foley R."/>
            <person name="Gao L.L."/>
            <person name="Harrison M.J."/>
            <person name="Huang W."/>
            <person name="Hurgobin B."/>
            <person name="Li S."/>
            <person name="Liu C.W."/>
            <person name="McGrath A."/>
            <person name="Morahan G."/>
            <person name="Murray J."/>
            <person name="Weller J."/>
            <person name="Jian J."/>
            <person name="Singh K.B."/>
        </authorList>
    </citation>
    <scope>NUCLEOTIDE SEQUENCE [LARGE SCALE GENOMIC DNA]</scope>
    <source>
        <strain evidence="2">cv. Tanjil</strain>
        <tissue evidence="1">Whole plant</tissue>
    </source>
</reference>
<organism evidence="1 2">
    <name type="scientific">Lupinus angustifolius</name>
    <name type="common">Narrow-leaved blue lupine</name>
    <dbReference type="NCBI Taxonomy" id="3871"/>
    <lineage>
        <taxon>Eukaryota</taxon>
        <taxon>Viridiplantae</taxon>
        <taxon>Streptophyta</taxon>
        <taxon>Embryophyta</taxon>
        <taxon>Tracheophyta</taxon>
        <taxon>Spermatophyta</taxon>
        <taxon>Magnoliopsida</taxon>
        <taxon>eudicotyledons</taxon>
        <taxon>Gunneridae</taxon>
        <taxon>Pentapetalae</taxon>
        <taxon>rosids</taxon>
        <taxon>fabids</taxon>
        <taxon>Fabales</taxon>
        <taxon>Fabaceae</taxon>
        <taxon>Papilionoideae</taxon>
        <taxon>50 kb inversion clade</taxon>
        <taxon>genistoids sensu lato</taxon>
        <taxon>core genistoids</taxon>
        <taxon>Genisteae</taxon>
        <taxon>Lupinus</taxon>
    </lineage>
</organism>
<dbReference type="Gramene" id="OIV89353">
    <property type="protein sequence ID" value="OIV89353"/>
    <property type="gene ID" value="TanjilG_23055"/>
</dbReference>